<sequence>MMQCCAARHILIVLKLNRWQSFKLSNSYYATILENYFRGNALSRIEMQVTYSYKSFSTTVQSSKSSLSDFLSNNINKNDKKDTDILKGNNNKLDDFVEGLGKSRLNRHQRKKNRHERRTIQNSMPSSASITVESKENINTTKALPVPVTQDLYKEKQDKYEINRPPTIIENNVIETEYKEMKQNSHMALENTKITSKLHEQNYIQHYQNNSTENIILQPSKYSAQKYVSEYERSVHNNVCIVCTSVLQEFLDNNQYEFAFTSLKEYQRQDKTPAFPILLSLANWGGHNGRPDIVKTAEAMARKYFNSLFKKYLNFENHLAIAYMKAGKVTESFLVLENFLSTYAHHKYPKISKKKKDTLALIMNFLPMEKKSFIDEVKYVYSNCYGKYSLIHLLVNMLNYLKNRRTFAWPTPIFGVHDWPED</sequence>
<comment type="caution">
    <text evidence="2">The sequence shown here is derived from an EMBL/GenBank/DDBJ whole genome shotgun (WGS) entry which is preliminary data.</text>
</comment>
<dbReference type="Proteomes" id="UP001497623">
    <property type="component" value="Unassembled WGS sequence"/>
</dbReference>
<protein>
    <submittedName>
        <fullName evidence="2">Uncharacterized protein</fullName>
    </submittedName>
</protein>
<proteinExistence type="predicted"/>
<reference evidence="2 3" key="1">
    <citation type="submission" date="2024-05" db="EMBL/GenBank/DDBJ databases">
        <authorList>
            <person name="Wallberg A."/>
        </authorList>
    </citation>
    <scope>NUCLEOTIDE SEQUENCE [LARGE SCALE GENOMIC DNA]</scope>
</reference>
<keyword evidence="3" id="KW-1185">Reference proteome</keyword>
<evidence type="ECO:0000313" key="2">
    <source>
        <dbReference type="EMBL" id="CAL4065396.1"/>
    </source>
</evidence>
<dbReference type="AlphaFoldDB" id="A0AAV2PW08"/>
<feature type="compositionally biased region" description="Polar residues" evidence="1">
    <location>
        <begin position="120"/>
        <end position="132"/>
    </location>
</feature>
<evidence type="ECO:0000313" key="3">
    <source>
        <dbReference type="Proteomes" id="UP001497623"/>
    </source>
</evidence>
<organism evidence="2 3">
    <name type="scientific">Meganyctiphanes norvegica</name>
    <name type="common">Northern krill</name>
    <name type="synonym">Thysanopoda norvegica</name>
    <dbReference type="NCBI Taxonomy" id="48144"/>
    <lineage>
        <taxon>Eukaryota</taxon>
        <taxon>Metazoa</taxon>
        <taxon>Ecdysozoa</taxon>
        <taxon>Arthropoda</taxon>
        <taxon>Crustacea</taxon>
        <taxon>Multicrustacea</taxon>
        <taxon>Malacostraca</taxon>
        <taxon>Eumalacostraca</taxon>
        <taxon>Eucarida</taxon>
        <taxon>Euphausiacea</taxon>
        <taxon>Euphausiidae</taxon>
        <taxon>Meganyctiphanes</taxon>
    </lineage>
</organism>
<feature type="compositionally biased region" description="Basic residues" evidence="1">
    <location>
        <begin position="104"/>
        <end position="117"/>
    </location>
</feature>
<evidence type="ECO:0000256" key="1">
    <source>
        <dbReference type="SAM" id="MobiDB-lite"/>
    </source>
</evidence>
<gene>
    <name evidence="2" type="ORF">MNOR_LOCUS4724</name>
</gene>
<feature type="region of interest" description="Disordered" evidence="1">
    <location>
        <begin position="99"/>
        <end position="132"/>
    </location>
</feature>
<dbReference type="EMBL" id="CAXKWB010001752">
    <property type="protein sequence ID" value="CAL4065396.1"/>
    <property type="molecule type" value="Genomic_DNA"/>
</dbReference>
<name>A0AAV2PW08_MEGNR</name>
<accession>A0AAV2PW08</accession>